<evidence type="ECO:0000313" key="2">
    <source>
        <dbReference type="Proteomes" id="UP000078113"/>
    </source>
</evidence>
<dbReference type="AlphaFoldDB" id="A0A8X7N2L8"/>
<reference evidence="1" key="1">
    <citation type="submission" date="2016-04" db="EMBL/GenBank/DDBJ databases">
        <authorList>
            <person name="Nguyen H.D."/>
            <person name="Samba Siva P."/>
            <person name="Cullis J."/>
            <person name="Levesque C.A."/>
            <person name="Hambleton S."/>
        </authorList>
    </citation>
    <scope>NUCLEOTIDE SEQUENCE</scope>
    <source>
        <strain evidence="1">DAOMC 236422</strain>
    </source>
</reference>
<gene>
    <name evidence="1" type="ORF">A4X09_0g6481</name>
</gene>
<proteinExistence type="predicted"/>
<reference evidence="1" key="2">
    <citation type="journal article" date="2019" name="IMA Fungus">
        <title>Genome sequencing and comparison of five Tilletia species to identify candidate genes for the detection of regulated species infecting wheat.</title>
        <authorList>
            <person name="Nguyen H.D.T."/>
            <person name="Sultana T."/>
            <person name="Kesanakurti P."/>
            <person name="Hambleton S."/>
        </authorList>
    </citation>
    <scope>NUCLEOTIDE SEQUENCE</scope>
    <source>
        <strain evidence="1">DAOMC 236422</strain>
    </source>
</reference>
<dbReference type="EMBL" id="LWDG02000421">
    <property type="protein sequence ID" value="KAE8265861.1"/>
    <property type="molecule type" value="Genomic_DNA"/>
</dbReference>
<dbReference type="Proteomes" id="UP000078113">
    <property type="component" value="Unassembled WGS sequence"/>
</dbReference>
<organism evidence="1 2">
    <name type="scientific">Tilletia walkeri</name>
    <dbReference type="NCBI Taxonomy" id="117179"/>
    <lineage>
        <taxon>Eukaryota</taxon>
        <taxon>Fungi</taxon>
        <taxon>Dikarya</taxon>
        <taxon>Basidiomycota</taxon>
        <taxon>Ustilaginomycotina</taxon>
        <taxon>Exobasidiomycetes</taxon>
        <taxon>Tilletiales</taxon>
        <taxon>Tilletiaceae</taxon>
        <taxon>Tilletia</taxon>
    </lineage>
</organism>
<sequence>MLRRRLIAPPGLARHPISAPFFGQRPPCSPAFKTLPSLLRNTSLFHRHQTDLTPGLSTSNAIPRVRASMSSDTVDLGVELNSGAKSGACETMDVWNRAKGPLSETALPTAR</sequence>
<protein>
    <submittedName>
        <fullName evidence="1">Uncharacterized protein</fullName>
    </submittedName>
</protein>
<evidence type="ECO:0000313" key="1">
    <source>
        <dbReference type="EMBL" id="KAE8265861.1"/>
    </source>
</evidence>
<comment type="caution">
    <text evidence="1">The sequence shown here is derived from an EMBL/GenBank/DDBJ whole genome shotgun (WGS) entry which is preliminary data.</text>
</comment>
<accession>A0A8X7N2L8</accession>
<keyword evidence="2" id="KW-1185">Reference proteome</keyword>
<name>A0A8X7N2L8_9BASI</name>